<evidence type="ECO:0000259" key="11">
    <source>
        <dbReference type="PROSITE" id="PS51462"/>
    </source>
</evidence>
<evidence type="ECO:0000256" key="7">
    <source>
        <dbReference type="ARBA" id="ARBA00022842"/>
    </source>
</evidence>
<dbReference type="Pfam" id="PF00293">
    <property type="entry name" value="NUDIX"/>
    <property type="match status" value="1"/>
</dbReference>
<dbReference type="SUPFAM" id="SSF55811">
    <property type="entry name" value="Nudix"/>
    <property type="match status" value="1"/>
</dbReference>
<evidence type="ECO:0000256" key="9">
    <source>
        <dbReference type="ARBA" id="ARBA00023679"/>
    </source>
</evidence>
<evidence type="ECO:0000313" key="12">
    <source>
        <dbReference type="EMBL" id="QPZ90549.1"/>
    </source>
</evidence>
<dbReference type="EC" id="3.6.1.22" evidence="4"/>
<keyword evidence="7" id="KW-0460">Magnesium</keyword>
<dbReference type="InterPro" id="IPR015376">
    <property type="entry name" value="Znr_NADH_PPase"/>
</dbReference>
<dbReference type="NCBIfam" id="NF001299">
    <property type="entry name" value="PRK00241.1"/>
    <property type="match status" value="1"/>
</dbReference>
<dbReference type="InterPro" id="IPR049734">
    <property type="entry name" value="NudC-like_C"/>
</dbReference>
<dbReference type="PANTHER" id="PTHR42904">
    <property type="entry name" value="NUDIX HYDROLASE, NUDC SUBFAMILY"/>
    <property type="match status" value="1"/>
</dbReference>
<comment type="similarity">
    <text evidence="3">Belongs to the Nudix hydrolase family. NudC subfamily.</text>
</comment>
<evidence type="ECO:0000256" key="6">
    <source>
        <dbReference type="ARBA" id="ARBA00022801"/>
    </source>
</evidence>
<dbReference type="PANTHER" id="PTHR42904:SF6">
    <property type="entry name" value="NAD-CAPPED RNA HYDROLASE NUDT12"/>
    <property type="match status" value="1"/>
</dbReference>
<evidence type="ECO:0000256" key="4">
    <source>
        <dbReference type="ARBA" id="ARBA00012381"/>
    </source>
</evidence>
<dbReference type="InterPro" id="IPR015375">
    <property type="entry name" value="NADH_PPase-like_N"/>
</dbReference>
<dbReference type="InterPro" id="IPR020084">
    <property type="entry name" value="NUDIX_hydrolase_CS"/>
</dbReference>
<evidence type="ECO:0000256" key="10">
    <source>
        <dbReference type="SAM" id="MobiDB-lite"/>
    </source>
</evidence>
<dbReference type="RefSeq" id="WP_083074801.1">
    <property type="nucleotide sequence ID" value="NZ_CP053562.1"/>
</dbReference>
<accession>A0ABX6YRV3</accession>
<feature type="domain" description="Nudix hydrolase" evidence="11">
    <location>
        <begin position="204"/>
        <end position="335"/>
    </location>
</feature>
<feature type="compositionally biased region" description="Polar residues" evidence="10">
    <location>
        <begin position="7"/>
        <end position="18"/>
    </location>
</feature>
<dbReference type="Gene3D" id="3.90.79.10">
    <property type="entry name" value="Nucleoside Triphosphate Pyrophosphohydrolase"/>
    <property type="match status" value="1"/>
</dbReference>
<dbReference type="InterPro" id="IPR015797">
    <property type="entry name" value="NUDIX_hydrolase-like_dom_sf"/>
</dbReference>
<keyword evidence="6 12" id="KW-0378">Hydrolase</keyword>
<dbReference type="GO" id="GO:0016787">
    <property type="term" value="F:hydrolase activity"/>
    <property type="evidence" value="ECO:0007669"/>
    <property type="project" value="UniProtKB-KW"/>
</dbReference>
<organism evidence="12 13">
    <name type="scientific">Thioclava electrotropha</name>
    <dbReference type="NCBI Taxonomy" id="1549850"/>
    <lineage>
        <taxon>Bacteria</taxon>
        <taxon>Pseudomonadati</taxon>
        <taxon>Pseudomonadota</taxon>
        <taxon>Alphaproteobacteria</taxon>
        <taxon>Rhodobacterales</taxon>
        <taxon>Paracoccaceae</taxon>
        <taxon>Thioclava</taxon>
    </lineage>
</organism>
<feature type="region of interest" description="Disordered" evidence="10">
    <location>
        <begin position="1"/>
        <end position="21"/>
    </location>
</feature>
<evidence type="ECO:0000256" key="5">
    <source>
        <dbReference type="ARBA" id="ARBA00022723"/>
    </source>
</evidence>
<sequence length="343" mass="37569">MPPDSLAETQQPISQPARLSQGRALDPRGLAFAEAPGAHERAAHLRGDAERLAELRAGEAARVIALWRGRPLFGPEGLHLLRAGEAALEAMPGPEIFLGCHGGLALFSRDVSAFEPDGEQPDGAAFFDASEQRHPDLPDDIVFAELRGRMGFLSPVEAEIAATARGLVEWHRTHRFCSTCGAESEPEQAGWHRRCPVCERHHFPRTDPVVIMLITHGNQLLLGRGPHWPETMYSCLAGFMEPGETVEAAVRREVFEESGVEVGEVSLVASQPWPFPASLMLGCRGVATTTEITIDPVEIADARWISRERLLQVVAGRDPEISAPRQGAIAGWLMREWLADRLE</sequence>
<dbReference type="InterPro" id="IPR050241">
    <property type="entry name" value="NAD-cap_RNA_hydrolase_NudC"/>
</dbReference>
<keyword evidence="8" id="KW-0520">NAD</keyword>
<dbReference type="Pfam" id="PF09297">
    <property type="entry name" value="Zn_ribbon_NUD"/>
    <property type="match status" value="1"/>
</dbReference>
<keyword evidence="13" id="KW-1185">Reference proteome</keyword>
<evidence type="ECO:0000313" key="13">
    <source>
        <dbReference type="Proteomes" id="UP000192422"/>
    </source>
</evidence>
<dbReference type="CDD" id="cd03429">
    <property type="entry name" value="NUDIX_NADH_pyrophosphatase_Nudt13"/>
    <property type="match status" value="1"/>
</dbReference>
<name>A0ABX6YRV3_9RHOB</name>
<proteinExistence type="inferred from homology"/>
<evidence type="ECO:0000256" key="3">
    <source>
        <dbReference type="ARBA" id="ARBA00009595"/>
    </source>
</evidence>
<protein>
    <recommendedName>
        <fullName evidence="4">NAD(+) diphosphatase</fullName>
        <ecNumber evidence="4">3.6.1.22</ecNumber>
    </recommendedName>
</protein>
<comment type="catalytic activity">
    <reaction evidence="9">
        <text>a 5'-end NAD(+)-phospho-ribonucleoside in mRNA + H2O = a 5'-end phospho-adenosine-phospho-ribonucleoside in mRNA + beta-nicotinamide D-ribonucleotide + 2 H(+)</text>
        <dbReference type="Rhea" id="RHEA:60876"/>
        <dbReference type="Rhea" id="RHEA-COMP:15698"/>
        <dbReference type="Rhea" id="RHEA-COMP:15719"/>
        <dbReference type="ChEBI" id="CHEBI:14649"/>
        <dbReference type="ChEBI" id="CHEBI:15377"/>
        <dbReference type="ChEBI" id="CHEBI:15378"/>
        <dbReference type="ChEBI" id="CHEBI:144029"/>
        <dbReference type="ChEBI" id="CHEBI:144051"/>
    </reaction>
    <physiologicalReaction direction="left-to-right" evidence="9">
        <dbReference type="Rhea" id="RHEA:60877"/>
    </physiologicalReaction>
</comment>
<dbReference type="PROSITE" id="PS51462">
    <property type="entry name" value="NUDIX"/>
    <property type="match status" value="1"/>
</dbReference>
<dbReference type="Gene3D" id="3.90.79.20">
    <property type="match status" value="1"/>
</dbReference>
<dbReference type="PROSITE" id="PS00893">
    <property type="entry name" value="NUDIX_BOX"/>
    <property type="match status" value="1"/>
</dbReference>
<comment type="cofactor">
    <cofactor evidence="2">
        <name>Zn(2+)</name>
        <dbReference type="ChEBI" id="CHEBI:29105"/>
    </cofactor>
</comment>
<evidence type="ECO:0000256" key="1">
    <source>
        <dbReference type="ARBA" id="ARBA00001946"/>
    </source>
</evidence>
<dbReference type="Proteomes" id="UP000192422">
    <property type="component" value="Chromosome"/>
</dbReference>
<dbReference type="Pfam" id="PF09296">
    <property type="entry name" value="NUDIX-like"/>
    <property type="match status" value="1"/>
</dbReference>
<reference evidence="12 13" key="1">
    <citation type="submission" date="2020-05" db="EMBL/GenBank/DDBJ databases">
        <title>Thioclava electrotropha strain Elox9 finished genome.</title>
        <authorList>
            <person name="Rowe A.R."/>
            <person name="Wilbanks E.G."/>
        </authorList>
    </citation>
    <scope>NUCLEOTIDE SEQUENCE [LARGE SCALE GENOMIC DNA]</scope>
    <source>
        <strain evidence="12 13">Elox9</strain>
    </source>
</reference>
<keyword evidence="5" id="KW-0479">Metal-binding</keyword>
<evidence type="ECO:0000256" key="2">
    <source>
        <dbReference type="ARBA" id="ARBA00001947"/>
    </source>
</evidence>
<evidence type="ECO:0000256" key="8">
    <source>
        <dbReference type="ARBA" id="ARBA00023027"/>
    </source>
</evidence>
<gene>
    <name evidence="12" type="primary">nudC</name>
    <name evidence="12" type="ORF">AKL02_006325</name>
</gene>
<dbReference type="EMBL" id="CP053562">
    <property type="protein sequence ID" value="QPZ90549.1"/>
    <property type="molecule type" value="Genomic_DNA"/>
</dbReference>
<comment type="cofactor">
    <cofactor evidence="1">
        <name>Mg(2+)</name>
        <dbReference type="ChEBI" id="CHEBI:18420"/>
    </cofactor>
</comment>
<dbReference type="InterPro" id="IPR000086">
    <property type="entry name" value="NUDIX_hydrolase_dom"/>
</dbReference>